<dbReference type="WBParaSite" id="TCONS_00007889.p1">
    <property type="protein sequence ID" value="TCONS_00007889.p1"/>
    <property type="gene ID" value="XLOC_005900"/>
</dbReference>
<feature type="compositionally biased region" description="Low complexity" evidence="7">
    <location>
        <begin position="633"/>
        <end position="650"/>
    </location>
</feature>
<evidence type="ECO:0000256" key="6">
    <source>
        <dbReference type="ARBA" id="ARBA00049556"/>
    </source>
</evidence>
<dbReference type="PANTHER" id="PTHR43561:SF1">
    <property type="entry name" value="HYDROXY-ACYL-COA DEHYDROGENASE"/>
    <property type="match status" value="1"/>
</dbReference>
<evidence type="ECO:0000313" key="10">
    <source>
        <dbReference type="Proteomes" id="UP000035681"/>
    </source>
</evidence>
<feature type="region of interest" description="Disordered" evidence="7">
    <location>
        <begin position="554"/>
        <end position="585"/>
    </location>
</feature>
<dbReference type="Pfam" id="PF00725">
    <property type="entry name" value="3HCDH"/>
    <property type="match status" value="1"/>
</dbReference>
<feature type="compositionally biased region" description="Pro residues" evidence="7">
    <location>
        <begin position="677"/>
        <end position="695"/>
    </location>
</feature>
<evidence type="ECO:0000313" key="11">
    <source>
        <dbReference type="WBParaSite" id="TCONS_00007889.p1"/>
    </source>
</evidence>
<feature type="domain" description="3-hydroxyacyl-CoA dehydrogenase C-terminal" evidence="8">
    <location>
        <begin position="210"/>
        <end position="294"/>
    </location>
</feature>
<evidence type="ECO:0000259" key="8">
    <source>
        <dbReference type="Pfam" id="PF00725"/>
    </source>
</evidence>
<dbReference type="InterPro" id="IPR008927">
    <property type="entry name" value="6-PGluconate_DH-like_C_sf"/>
</dbReference>
<dbReference type="SUPFAM" id="SSF48179">
    <property type="entry name" value="6-phosphogluconate dehydrogenase C-terminal domain-like"/>
    <property type="match status" value="1"/>
</dbReference>
<evidence type="ECO:0000256" key="2">
    <source>
        <dbReference type="ARBA" id="ARBA00005005"/>
    </source>
</evidence>
<dbReference type="Gene3D" id="1.10.1040.10">
    <property type="entry name" value="N-(1-d-carboxylethyl)-l-norvaline Dehydrogenase, domain 2"/>
    <property type="match status" value="1"/>
</dbReference>
<keyword evidence="5" id="KW-0496">Mitochondrion</keyword>
<evidence type="ECO:0000256" key="5">
    <source>
        <dbReference type="ARBA" id="ARBA00023128"/>
    </source>
</evidence>
<dbReference type="GO" id="GO:0070403">
    <property type="term" value="F:NAD+ binding"/>
    <property type="evidence" value="ECO:0007669"/>
    <property type="project" value="InterPro"/>
</dbReference>
<sequence length="1023" mass="115662">MLSNKIFKKFFSTTSKIRKDIEKVTVIGSGVMGSGIGQVSAQVKYNVVIVDRNEASLNNSKIVISKSIECVAKKKFGDDDHKREVFKNDVLDHIRFTTNLKYAITDTDLIIEAIAEDISVKQNLFQTIEKNINKNTILATNTSSISLSKLSQNLKNKKNFCGLHFFNPVPVMKLLEVITINETSNDVLEKIINYGKIIGKVPVKCKDTPGFIVNRLLNPYLFDAFEMYERNDATKEDIDKAMKLGAALPMGPFELADFIGLDILESIKKNYPNKKSKVLEKLVKEHKYGIKSGEARIHVSKQKKDQDVETTQTPIEENNSIDNKDEIEELIDNIENHTTNDTILDNIEFTHYEETENQAIQDLCTRVHNNTAFAGVVPYSTKTVKNAFECQKTCVEEFPLCVAVVFYFVHNKKNEHLCYYFDKNSVDEQVTLIAEAPKHEKDIIRALEIVVNCHQFDPVPPPSDEIISSSDKVPRSKRQQGFDAPIRSDENWSNWSSCRNSNTQVRSQICEYGRNIQRRGCPSREYQASQQEYNSVTQRAAPTAAYRYPEQAQAQYPPTPYNHQDYYRAHPTHAPPEPSEEERQKALEYEKRRQQYEEQLRAYNLQQLEFQRAAQQRQQQQQQQQAQTQIQQQQYPQQQYPQQQQQYPQQTSGDIERHPAIPSADPCPGDACEQPSYPEPLPTRPSPPPPPPQPPCLSQACLPEMSAHIGSWSEWSEYGSCSCTCGYGIQQRRRVCSSTYCIGGSDVETVECNLGECPGEWSSWSDWSTPSATCGHAISTKTRTCLGGSNCPGRASEEKYVDLGVCQYYSQWSAFGECSVTCGDNGIKRRFRSCIGGTDCDGPSEEALACSGEPCASWQQWSEWSACYPDCGSCRKTRTRECTLYNGAPSEDCVGPNEEVTVDFIRSCCEWEPWCPFSSCSNGQRTRSRVCIRPGVGFDDTCTCPGNDTEVEACEEERRLYCSWTQWCAFVNLDIPRPCEPTVRQRTRQCVGDIGCSCEGRAIERETVEGLVPCTTPKPVVPC</sequence>
<dbReference type="AlphaFoldDB" id="A0AAF5D7E5"/>
<dbReference type="InterPro" id="IPR013328">
    <property type="entry name" value="6PGD_dom2"/>
</dbReference>
<dbReference type="PANTHER" id="PTHR43561">
    <property type="match status" value="1"/>
</dbReference>
<dbReference type="InterPro" id="IPR006176">
    <property type="entry name" value="3-OHacyl-CoA_DH_NAD-bd"/>
</dbReference>
<dbReference type="SUPFAM" id="SSF51735">
    <property type="entry name" value="NAD(P)-binding Rossmann-fold domains"/>
    <property type="match status" value="1"/>
</dbReference>
<comment type="subcellular location">
    <subcellularLocation>
        <location evidence="1">Mitochondrion matrix</location>
    </subcellularLocation>
</comment>
<comment type="pathway">
    <text evidence="2">Lipid metabolism; fatty acid beta-oxidation.</text>
</comment>
<comment type="catalytic activity">
    <reaction evidence="6">
        <text>a (3S)-3-hydroxyacyl-CoA + NAD(+) = a 3-oxoacyl-CoA + NADH + H(+)</text>
        <dbReference type="Rhea" id="RHEA:22432"/>
        <dbReference type="ChEBI" id="CHEBI:15378"/>
        <dbReference type="ChEBI" id="CHEBI:57318"/>
        <dbReference type="ChEBI" id="CHEBI:57540"/>
        <dbReference type="ChEBI" id="CHEBI:57945"/>
        <dbReference type="ChEBI" id="CHEBI:90726"/>
        <dbReference type="EC" id="1.1.1.35"/>
    </reaction>
</comment>
<protein>
    <submittedName>
        <fullName evidence="11">Apple domain-containing protein</fullName>
    </submittedName>
</protein>
<dbReference type="InterPro" id="IPR000884">
    <property type="entry name" value="TSP1_rpt"/>
</dbReference>
<dbReference type="GO" id="GO:0003857">
    <property type="term" value="F:(3S)-3-hydroxyacyl-CoA dehydrogenase (NAD+) activity"/>
    <property type="evidence" value="ECO:0007669"/>
    <property type="project" value="UniProtKB-EC"/>
</dbReference>
<dbReference type="InterPro" id="IPR052242">
    <property type="entry name" value="Mito_3-hydroxyacyl-CoA_DH"/>
</dbReference>
<evidence type="ECO:0000256" key="3">
    <source>
        <dbReference type="ARBA" id="ARBA00023002"/>
    </source>
</evidence>
<evidence type="ECO:0000256" key="1">
    <source>
        <dbReference type="ARBA" id="ARBA00004305"/>
    </source>
</evidence>
<dbReference type="Pfam" id="PF02737">
    <property type="entry name" value="3HCDH_N"/>
    <property type="match status" value="1"/>
</dbReference>
<feature type="region of interest" description="Disordered" evidence="7">
    <location>
        <begin position="633"/>
        <end position="697"/>
    </location>
</feature>
<dbReference type="SMART" id="SM00209">
    <property type="entry name" value="TSP1"/>
    <property type="match status" value="5"/>
</dbReference>
<evidence type="ECO:0000259" key="9">
    <source>
        <dbReference type="Pfam" id="PF02737"/>
    </source>
</evidence>
<organism evidence="10 11">
    <name type="scientific">Strongyloides stercoralis</name>
    <name type="common">Threadworm</name>
    <dbReference type="NCBI Taxonomy" id="6248"/>
    <lineage>
        <taxon>Eukaryota</taxon>
        <taxon>Metazoa</taxon>
        <taxon>Ecdysozoa</taxon>
        <taxon>Nematoda</taxon>
        <taxon>Chromadorea</taxon>
        <taxon>Rhabditida</taxon>
        <taxon>Tylenchina</taxon>
        <taxon>Panagrolaimomorpha</taxon>
        <taxon>Strongyloidoidea</taxon>
        <taxon>Strongyloididae</taxon>
        <taxon>Strongyloides</taxon>
    </lineage>
</organism>
<reference evidence="11" key="1">
    <citation type="submission" date="2024-02" db="UniProtKB">
        <authorList>
            <consortium name="WormBaseParasite"/>
        </authorList>
    </citation>
    <scope>IDENTIFICATION</scope>
</reference>
<feature type="domain" description="3-hydroxyacyl-CoA dehydrogenase NAD binding" evidence="9">
    <location>
        <begin position="23"/>
        <end position="208"/>
    </location>
</feature>
<dbReference type="InterPro" id="IPR036291">
    <property type="entry name" value="NAD(P)-bd_dom_sf"/>
</dbReference>
<dbReference type="Gene3D" id="3.40.50.720">
    <property type="entry name" value="NAD(P)-binding Rossmann-like Domain"/>
    <property type="match status" value="1"/>
</dbReference>
<dbReference type="Proteomes" id="UP000035681">
    <property type="component" value="Unplaced"/>
</dbReference>
<keyword evidence="4" id="KW-0520">NAD</keyword>
<dbReference type="GO" id="GO:0005759">
    <property type="term" value="C:mitochondrial matrix"/>
    <property type="evidence" value="ECO:0007669"/>
    <property type="project" value="UniProtKB-SubCell"/>
</dbReference>
<dbReference type="SUPFAM" id="SSF82895">
    <property type="entry name" value="TSP-1 type 1 repeat"/>
    <property type="match status" value="5"/>
</dbReference>
<evidence type="ECO:0000256" key="7">
    <source>
        <dbReference type="SAM" id="MobiDB-lite"/>
    </source>
</evidence>
<dbReference type="InterPro" id="IPR006108">
    <property type="entry name" value="3HC_DH_C"/>
</dbReference>
<dbReference type="FunFam" id="3.40.50.720:FF:000009">
    <property type="entry name" value="Fatty oxidation complex, alpha subunit"/>
    <property type="match status" value="1"/>
</dbReference>
<dbReference type="GO" id="GO:0006635">
    <property type="term" value="P:fatty acid beta-oxidation"/>
    <property type="evidence" value="ECO:0007669"/>
    <property type="project" value="TreeGrafter"/>
</dbReference>
<accession>A0AAF5D7E5</accession>
<feature type="region of interest" description="Disordered" evidence="7">
    <location>
        <begin position="464"/>
        <end position="488"/>
    </location>
</feature>
<dbReference type="Gene3D" id="2.20.100.10">
    <property type="entry name" value="Thrombospondin type-1 (TSP1) repeat"/>
    <property type="match status" value="4"/>
</dbReference>
<dbReference type="InterPro" id="IPR036383">
    <property type="entry name" value="TSP1_rpt_sf"/>
</dbReference>
<keyword evidence="3" id="KW-0560">Oxidoreductase</keyword>
<dbReference type="Pfam" id="PF00090">
    <property type="entry name" value="TSP_1"/>
    <property type="match status" value="5"/>
</dbReference>
<evidence type="ECO:0000256" key="4">
    <source>
        <dbReference type="ARBA" id="ARBA00023027"/>
    </source>
</evidence>
<name>A0AAF5D7E5_STRER</name>
<dbReference type="PROSITE" id="PS50092">
    <property type="entry name" value="TSP1"/>
    <property type="match status" value="5"/>
</dbReference>
<proteinExistence type="predicted"/>
<keyword evidence="10" id="KW-1185">Reference proteome</keyword>